<keyword evidence="3" id="KW-0808">Transferase</keyword>
<dbReference type="GO" id="GO:0005524">
    <property type="term" value="F:ATP binding"/>
    <property type="evidence" value="ECO:0007669"/>
    <property type="project" value="UniProtKB-UniRule"/>
</dbReference>
<dbReference type="Gene3D" id="3.30.200.20">
    <property type="entry name" value="Phosphorylase Kinase, domain 1"/>
    <property type="match status" value="1"/>
</dbReference>
<organism evidence="3 4">
    <name type="scientific">Gigaspora margarita</name>
    <dbReference type="NCBI Taxonomy" id="4874"/>
    <lineage>
        <taxon>Eukaryota</taxon>
        <taxon>Fungi</taxon>
        <taxon>Fungi incertae sedis</taxon>
        <taxon>Mucoromycota</taxon>
        <taxon>Glomeromycotina</taxon>
        <taxon>Glomeromycetes</taxon>
        <taxon>Diversisporales</taxon>
        <taxon>Gigasporaceae</taxon>
        <taxon>Gigaspora</taxon>
    </lineage>
</organism>
<dbReference type="PROSITE" id="PS50011">
    <property type="entry name" value="PROTEIN_KINASE_DOM"/>
    <property type="match status" value="1"/>
</dbReference>
<evidence type="ECO:0000256" key="1">
    <source>
        <dbReference type="PROSITE-ProRule" id="PRU10141"/>
    </source>
</evidence>
<proteinExistence type="predicted"/>
<dbReference type="OrthoDB" id="4062651at2759"/>
<dbReference type="InterPro" id="IPR011009">
    <property type="entry name" value="Kinase-like_dom_sf"/>
</dbReference>
<evidence type="ECO:0000259" key="2">
    <source>
        <dbReference type="PROSITE" id="PS50011"/>
    </source>
</evidence>
<sequence length="129" mass="15107">MTNVQEEWLEKAIKEDHIIYIDYNKFTDPFRIGSGGFGSVFRCEWRDSGLTVALKCLKDETIVDEKTTIKDFIYELNLLRRVSNHQNIISFFGVTKDSNGYYNMRSAFEKHSNSSKTTKNYRFRAIKAD</sequence>
<dbReference type="GO" id="GO:0004672">
    <property type="term" value="F:protein kinase activity"/>
    <property type="evidence" value="ECO:0007669"/>
    <property type="project" value="InterPro"/>
</dbReference>
<dbReference type="EMBL" id="WTPW01000039">
    <property type="protein sequence ID" value="KAF0555593.1"/>
    <property type="molecule type" value="Genomic_DNA"/>
</dbReference>
<dbReference type="Proteomes" id="UP000439903">
    <property type="component" value="Unassembled WGS sequence"/>
</dbReference>
<evidence type="ECO:0000313" key="3">
    <source>
        <dbReference type="EMBL" id="KAF0555593.1"/>
    </source>
</evidence>
<evidence type="ECO:0000313" key="4">
    <source>
        <dbReference type="Proteomes" id="UP000439903"/>
    </source>
</evidence>
<dbReference type="AlphaFoldDB" id="A0A8H4B2X4"/>
<dbReference type="InterPro" id="IPR000719">
    <property type="entry name" value="Prot_kinase_dom"/>
</dbReference>
<dbReference type="PROSITE" id="PS00107">
    <property type="entry name" value="PROTEIN_KINASE_ATP"/>
    <property type="match status" value="1"/>
</dbReference>
<protein>
    <submittedName>
        <fullName evidence="3">Kinase-like protein</fullName>
    </submittedName>
</protein>
<name>A0A8H4B2X4_GIGMA</name>
<reference evidence="3 4" key="1">
    <citation type="journal article" date="2019" name="Environ. Microbiol.">
        <title>At the nexus of three kingdoms: the genome of the mycorrhizal fungus Gigaspora margarita provides insights into plant, endobacterial and fungal interactions.</title>
        <authorList>
            <person name="Venice F."/>
            <person name="Ghignone S."/>
            <person name="Salvioli di Fossalunga A."/>
            <person name="Amselem J."/>
            <person name="Novero M."/>
            <person name="Xianan X."/>
            <person name="Sedzielewska Toro K."/>
            <person name="Morin E."/>
            <person name="Lipzen A."/>
            <person name="Grigoriev I.V."/>
            <person name="Henrissat B."/>
            <person name="Martin F.M."/>
            <person name="Bonfante P."/>
        </authorList>
    </citation>
    <scope>NUCLEOTIDE SEQUENCE [LARGE SCALE GENOMIC DNA]</scope>
    <source>
        <strain evidence="3 4">BEG34</strain>
    </source>
</reference>
<keyword evidence="1" id="KW-0067">ATP-binding</keyword>
<keyword evidence="4" id="KW-1185">Reference proteome</keyword>
<accession>A0A8H4B2X4</accession>
<dbReference type="Pfam" id="PF00069">
    <property type="entry name" value="Pkinase"/>
    <property type="match status" value="1"/>
</dbReference>
<keyword evidence="3" id="KW-0418">Kinase</keyword>
<keyword evidence="1" id="KW-0547">Nucleotide-binding</keyword>
<dbReference type="SUPFAM" id="SSF56112">
    <property type="entry name" value="Protein kinase-like (PK-like)"/>
    <property type="match status" value="1"/>
</dbReference>
<dbReference type="InterPro" id="IPR017441">
    <property type="entry name" value="Protein_kinase_ATP_BS"/>
</dbReference>
<comment type="caution">
    <text evidence="3">The sequence shown here is derived from an EMBL/GenBank/DDBJ whole genome shotgun (WGS) entry which is preliminary data.</text>
</comment>
<gene>
    <name evidence="3" type="ORF">F8M41_016971</name>
</gene>
<feature type="binding site" evidence="1">
    <location>
        <position position="55"/>
    </location>
    <ligand>
        <name>ATP</name>
        <dbReference type="ChEBI" id="CHEBI:30616"/>
    </ligand>
</feature>
<feature type="domain" description="Protein kinase" evidence="2">
    <location>
        <begin position="26"/>
        <end position="129"/>
    </location>
</feature>